<reference evidence="1" key="1">
    <citation type="submission" date="2021-06" db="EMBL/GenBank/DDBJ databases">
        <authorList>
            <person name="Kallberg Y."/>
            <person name="Tangrot J."/>
            <person name="Rosling A."/>
        </authorList>
    </citation>
    <scope>NUCLEOTIDE SEQUENCE</scope>
    <source>
        <strain evidence="1">BR232B</strain>
    </source>
</reference>
<protein>
    <submittedName>
        <fullName evidence="1">7026_t:CDS:1</fullName>
    </submittedName>
</protein>
<evidence type="ECO:0000313" key="1">
    <source>
        <dbReference type="EMBL" id="CAG8523757.1"/>
    </source>
</evidence>
<sequence length="231" mass="26183">MSTTEFETFAGARRDHQDANKLAFQECIEIIDANVEEVITNKADAREKKWWKDGNYHIIDEERLPPILVEDVSYEKFEKKCECANASKFWEFRDGTVVIIELPKRDHEVAHCALTKQFTRQDPQDAIDYAGSATCFANPGCRVVRGPSKQADASFVPKLLPKSANPSDPEGNPWPTVIVEAAGTQSLASIIYKTTQFWLAPNHVEDVIVLKLWKWNSRRAQNGTPLRHLTV</sequence>
<organism evidence="1 2">
    <name type="scientific">Paraglomus brasilianum</name>
    <dbReference type="NCBI Taxonomy" id="144538"/>
    <lineage>
        <taxon>Eukaryota</taxon>
        <taxon>Fungi</taxon>
        <taxon>Fungi incertae sedis</taxon>
        <taxon>Mucoromycota</taxon>
        <taxon>Glomeromycotina</taxon>
        <taxon>Glomeromycetes</taxon>
        <taxon>Paraglomerales</taxon>
        <taxon>Paraglomeraceae</taxon>
        <taxon>Paraglomus</taxon>
    </lineage>
</organism>
<accession>A0A9N9FC54</accession>
<dbReference type="Proteomes" id="UP000789739">
    <property type="component" value="Unassembled WGS sequence"/>
</dbReference>
<dbReference type="AlphaFoldDB" id="A0A9N9FC54"/>
<keyword evidence="2" id="KW-1185">Reference proteome</keyword>
<proteinExistence type="predicted"/>
<gene>
    <name evidence="1" type="ORF">PBRASI_LOCUS3763</name>
</gene>
<name>A0A9N9FC54_9GLOM</name>
<comment type="caution">
    <text evidence="1">The sequence shown here is derived from an EMBL/GenBank/DDBJ whole genome shotgun (WGS) entry which is preliminary data.</text>
</comment>
<dbReference type="EMBL" id="CAJVPI010000353">
    <property type="protein sequence ID" value="CAG8523757.1"/>
    <property type="molecule type" value="Genomic_DNA"/>
</dbReference>
<dbReference type="OrthoDB" id="76567at2759"/>
<evidence type="ECO:0000313" key="2">
    <source>
        <dbReference type="Proteomes" id="UP000789739"/>
    </source>
</evidence>